<dbReference type="Proteomes" id="UP000185628">
    <property type="component" value="Unassembled WGS sequence"/>
</dbReference>
<dbReference type="EMBL" id="MQVR01000009">
    <property type="protein sequence ID" value="OKL54684.1"/>
    <property type="molecule type" value="Genomic_DNA"/>
</dbReference>
<dbReference type="Gene3D" id="3.40.50.1980">
    <property type="entry name" value="Nitrogenase molybdenum iron protein domain"/>
    <property type="match status" value="1"/>
</dbReference>
<reference evidence="2" key="1">
    <citation type="submission" date="2016-12" db="EMBL/GenBank/DDBJ databases">
        <authorList>
            <person name="Meng X."/>
        </authorList>
    </citation>
    <scope>NUCLEOTIDE SEQUENCE [LARGE SCALE GENOMIC DNA]</scope>
    <source>
        <strain evidence="2">DSM 19116</strain>
    </source>
</reference>
<comment type="caution">
    <text evidence="1">The sequence shown here is derived from an EMBL/GenBank/DDBJ whole genome shotgun (WGS) entry which is preliminary data.</text>
</comment>
<name>A0A1Q5Q4C7_9ACTO</name>
<accession>A0A1Q5Q4C7</accession>
<proteinExistence type="predicted"/>
<dbReference type="AlphaFoldDB" id="A0A1Q5Q4C7"/>
<keyword evidence="2" id="KW-1185">Reference proteome</keyword>
<sequence length="68" mass="7279">MPVIFQDNQANPQAITSLREAIRALGWEVEISDQELYADSLGADAGVDTYLGVFTHNAKAVADALGTE</sequence>
<evidence type="ECO:0000313" key="1">
    <source>
        <dbReference type="EMBL" id="OKL54684.1"/>
    </source>
</evidence>
<organism evidence="1 2">
    <name type="scientific">Bowdeniella nasicola</name>
    <dbReference type="NCBI Taxonomy" id="208480"/>
    <lineage>
        <taxon>Bacteria</taxon>
        <taxon>Bacillati</taxon>
        <taxon>Actinomycetota</taxon>
        <taxon>Actinomycetes</taxon>
        <taxon>Actinomycetales</taxon>
        <taxon>Actinomycetaceae</taxon>
        <taxon>Bowdeniella</taxon>
    </lineage>
</organism>
<protein>
    <submittedName>
        <fullName evidence="1">Uncharacterized protein</fullName>
    </submittedName>
</protein>
<evidence type="ECO:0000313" key="2">
    <source>
        <dbReference type="Proteomes" id="UP000185628"/>
    </source>
</evidence>
<dbReference type="SUPFAM" id="SSF53807">
    <property type="entry name" value="Helical backbone' metal receptor"/>
    <property type="match status" value="1"/>
</dbReference>
<gene>
    <name evidence="1" type="ORF">BSZ39_02540</name>
</gene>